<evidence type="ECO:0000256" key="2">
    <source>
        <dbReference type="ARBA" id="ARBA00022448"/>
    </source>
</evidence>
<feature type="transmembrane region" description="Helical" evidence="8">
    <location>
        <begin position="489"/>
        <end position="506"/>
    </location>
</feature>
<protein>
    <submittedName>
        <fullName evidence="10">(California timema) hypothetical protein</fullName>
    </submittedName>
</protein>
<dbReference type="InterPro" id="IPR036259">
    <property type="entry name" value="MFS_trans_sf"/>
</dbReference>
<dbReference type="GO" id="GO:0022857">
    <property type="term" value="F:transmembrane transporter activity"/>
    <property type="evidence" value="ECO:0007669"/>
    <property type="project" value="InterPro"/>
</dbReference>
<dbReference type="EMBL" id="OE179778">
    <property type="protein sequence ID" value="CAD7569708.1"/>
    <property type="molecule type" value="Genomic_DNA"/>
</dbReference>
<evidence type="ECO:0000256" key="1">
    <source>
        <dbReference type="ARBA" id="ARBA00004141"/>
    </source>
</evidence>
<evidence type="ECO:0000256" key="3">
    <source>
        <dbReference type="ARBA" id="ARBA00022692"/>
    </source>
</evidence>
<comment type="similarity">
    <text evidence="6">Belongs to the major facilitator superfamily. Spinster (TC 2.A.1.49) family.</text>
</comment>
<evidence type="ECO:0000256" key="7">
    <source>
        <dbReference type="SAM" id="MobiDB-lite"/>
    </source>
</evidence>
<keyword evidence="2" id="KW-0813">Transport</keyword>
<dbReference type="PANTHER" id="PTHR23505">
    <property type="entry name" value="SPINSTER"/>
    <property type="match status" value="1"/>
</dbReference>
<name>A0A7R9IZA9_TIMCA</name>
<evidence type="ECO:0000256" key="8">
    <source>
        <dbReference type="SAM" id="Phobius"/>
    </source>
</evidence>
<keyword evidence="3 8" id="KW-0812">Transmembrane</keyword>
<evidence type="ECO:0000256" key="5">
    <source>
        <dbReference type="ARBA" id="ARBA00023136"/>
    </source>
</evidence>
<dbReference type="CDD" id="cd17328">
    <property type="entry name" value="MFS_spinster_like"/>
    <property type="match status" value="1"/>
</dbReference>
<dbReference type="InterPro" id="IPR044770">
    <property type="entry name" value="MFS_spinster-like"/>
</dbReference>
<dbReference type="InterPro" id="IPR011701">
    <property type="entry name" value="MFS"/>
</dbReference>
<feature type="region of interest" description="Disordered" evidence="7">
    <location>
        <begin position="80"/>
        <end position="104"/>
    </location>
</feature>
<proteinExistence type="inferred from homology"/>
<comment type="subcellular location">
    <subcellularLocation>
        <location evidence="1">Membrane</location>
        <topology evidence="1">Multi-pass membrane protein</topology>
    </subcellularLocation>
</comment>
<dbReference type="SUPFAM" id="SSF103473">
    <property type="entry name" value="MFS general substrate transporter"/>
    <property type="match status" value="1"/>
</dbReference>
<dbReference type="Pfam" id="PF07690">
    <property type="entry name" value="MFS_1"/>
    <property type="match status" value="1"/>
</dbReference>
<evidence type="ECO:0000256" key="6">
    <source>
        <dbReference type="ARBA" id="ARBA00024338"/>
    </source>
</evidence>
<feature type="transmembrane region" description="Helical" evidence="8">
    <location>
        <begin position="242"/>
        <end position="263"/>
    </location>
</feature>
<dbReference type="AlphaFoldDB" id="A0A7R9IZA9"/>
<feature type="transmembrane region" description="Helical" evidence="8">
    <location>
        <begin position="270"/>
        <end position="289"/>
    </location>
</feature>
<dbReference type="Gene3D" id="1.20.1250.20">
    <property type="entry name" value="MFS general substrate transporter like domains"/>
    <property type="match status" value="1"/>
</dbReference>
<feature type="transmembrane region" description="Helical" evidence="8">
    <location>
        <begin position="453"/>
        <end position="477"/>
    </location>
</feature>
<evidence type="ECO:0000313" key="10">
    <source>
        <dbReference type="EMBL" id="CAD7569708.1"/>
    </source>
</evidence>
<dbReference type="InterPro" id="IPR020846">
    <property type="entry name" value="MFS_dom"/>
</dbReference>
<dbReference type="GO" id="GO:0016020">
    <property type="term" value="C:membrane"/>
    <property type="evidence" value="ECO:0007669"/>
    <property type="project" value="UniProtKB-SubCell"/>
</dbReference>
<evidence type="ECO:0000256" key="4">
    <source>
        <dbReference type="ARBA" id="ARBA00022989"/>
    </source>
</evidence>
<feature type="compositionally biased region" description="Basic and acidic residues" evidence="7">
    <location>
        <begin position="89"/>
        <end position="101"/>
    </location>
</feature>
<dbReference type="PROSITE" id="PS50850">
    <property type="entry name" value="MFS"/>
    <property type="match status" value="1"/>
</dbReference>
<feature type="transmembrane region" description="Helical" evidence="8">
    <location>
        <begin position="360"/>
        <end position="380"/>
    </location>
</feature>
<evidence type="ECO:0000259" key="9">
    <source>
        <dbReference type="PROSITE" id="PS50850"/>
    </source>
</evidence>
<feature type="domain" description="Major facilitator superfamily (MFS) profile" evidence="9">
    <location>
        <begin position="194"/>
        <end position="546"/>
    </location>
</feature>
<organism evidence="10">
    <name type="scientific">Timema californicum</name>
    <name type="common">California timema</name>
    <name type="synonym">Walking stick</name>
    <dbReference type="NCBI Taxonomy" id="61474"/>
    <lineage>
        <taxon>Eukaryota</taxon>
        <taxon>Metazoa</taxon>
        <taxon>Ecdysozoa</taxon>
        <taxon>Arthropoda</taxon>
        <taxon>Hexapoda</taxon>
        <taxon>Insecta</taxon>
        <taxon>Pterygota</taxon>
        <taxon>Neoptera</taxon>
        <taxon>Polyneoptera</taxon>
        <taxon>Phasmatodea</taxon>
        <taxon>Timematodea</taxon>
        <taxon>Timematoidea</taxon>
        <taxon>Timematidae</taxon>
        <taxon>Timema</taxon>
    </lineage>
</organism>
<gene>
    <name evidence="10" type="ORF">TCMB3V08_LOCUS2437</name>
</gene>
<dbReference type="PANTHER" id="PTHR23505:SF79">
    <property type="entry name" value="PROTEIN SPINSTER"/>
    <property type="match status" value="1"/>
</dbReference>
<accession>A0A7R9IZA9</accession>
<sequence length="546" mass="59320">MSSRLEHKASCIAIRAIRLGLGLRRAGTVGKFGTSILSSCRVANVVQLPLAWIEALVLAVSGPRATPPLRAQLLLVRATPAEGRPTRKRNGDATDSSDPRKLPSLQEHGLTCALCSPSKHTQDCCSLSARASPVSREWCGRVDSLSIPSHEWDHDDKWVIAPLGRVGVEVPLNPVALPPTALSGDSGVQRSFTVAASDWKSKLLEYRDTTLLPHIGGYADLVWPGILEDIKTHYNIGNDRSGLLQTAFVLSYMVFAPLFGYLGDRYSRKYIMAFGITLWSLTTLLGSFANTYDLFITSRALVGIGEASYSTIAPTIISDMFVGQLRSIMLALFYFAIPVGSGLGYIVGSETARATNQWQWGLRVTPIVGCVAVLLVLLVLKDPVRGESEGSNLTPTPWKQDIKQLARNKTFMLTTAGFTCVAFVTGALAWWGPTFIWQGQVLYLGEENVKFSVISYKFGIIAMVSGLIGVPLGSFIAQTLRSRVSNVDPLVCAAGMLISTPLLYVAMLTARAQVEICYTLMFLGELVLNLNWSIVADMVLVSVLCE</sequence>
<reference evidence="10" key="1">
    <citation type="submission" date="2020-11" db="EMBL/GenBank/DDBJ databases">
        <authorList>
            <person name="Tran Van P."/>
        </authorList>
    </citation>
    <scope>NUCLEOTIDE SEQUENCE</scope>
</reference>
<keyword evidence="5 8" id="KW-0472">Membrane</keyword>
<keyword evidence="4 8" id="KW-1133">Transmembrane helix</keyword>
<feature type="transmembrane region" description="Helical" evidence="8">
    <location>
        <begin position="329"/>
        <end position="348"/>
    </location>
</feature>
<feature type="transmembrane region" description="Helical" evidence="8">
    <location>
        <begin position="411"/>
        <end position="433"/>
    </location>
</feature>